<dbReference type="SFLD" id="SFLDS00057">
    <property type="entry name" value="Glutaminase/Asparaginase"/>
    <property type="match status" value="1"/>
</dbReference>
<proteinExistence type="inferred from homology"/>
<dbReference type="CDD" id="cd08963">
    <property type="entry name" value="L-asparaginase_I"/>
    <property type="match status" value="1"/>
</dbReference>
<evidence type="ECO:0000256" key="5">
    <source>
        <dbReference type="PROSITE-ProRule" id="PRU10099"/>
    </source>
</evidence>
<dbReference type="InterPro" id="IPR036152">
    <property type="entry name" value="Asp/glu_Ase-like_sf"/>
</dbReference>
<evidence type="ECO:0000256" key="1">
    <source>
        <dbReference type="ARBA" id="ARBA00010518"/>
    </source>
</evidence>
<keyword evidence="10" id="KW-1185">Reference proteome</keyword>
<dbReference type="EC" id="3.5.1.1" evidence="2"/>
<dbReference type="InterPro" id="IPR037152">
    <property type="entry name" value="L-asparaginase_N_sf"/>
</dbReference>
<dbReference type="GO" id="GO:0004067">
    <property type="term" value="F:asparaginase activity"/>
    <property type="evidence" value="ECO:0007669"/>
    <property type="project" value="UniProtKB-EC"/>
</dbReference>
<dbReference type="PIRSF" id="PIRSF001220">
    <property type="entry name" value="L-ASNase_gatD"/>
    <property type="match status" value="1"/>
</dbReference>
<evidence type="ECO:0000313" key="10">
    <source>
        <dbReference type="Proteomes" id="UP001646157"/>
    </source>
</evidence>
<dbReference type="InterPro" id="IPR041725">
    <property type="entry name" value="L-asparaginase_I"/>
</dbReference>
<dbReference type="PROSITE" id="PS51732">
    <property type="entry name" value="ASN_GLN_ASE_3"/>
    <property type="match status" value="1"/>
</dbReference>
<name>A0ABS2NK66_9BACI</name>
<evidence type="ECO:0000256" key="2">
    <source>
        <dbReference type="ARBA" id="ARBA00012920"/>
    </source>
</evidence>
<dbReference type="InterPro" id="IPR006033">
    <property type="entry name" value="AsnA_fam"/>
</dbReference>
<evidence type="ECO:0000256" key="4">
    <source>
        <dbReference type="ARBA" id="ARBA00049366"/>
    </source>
</evidence>
<dbReference type="EMBL" id="JAFBDZ010000009">
    <property type="protein sequence ID" value="MBM7588249.1"/>
    <property type="molecule type" value="Genomic_DNA"/>
</dbReference>
<dbReference type="InterPro" id="IPR020827">
    <property type="entry name" value="Asparaginase/glutaminase_AS1"/>
</dbReference>
<dbReference type="PROSITE" id="PS00144">
    <property type="entry name" value="ASN_GLN_ASE_1"/>
    <property type="match status" value="1"/>
</dbReference>
<dbReference type="InterPro" id="IPR027474">
    <property type="entry name" value="L-asparaginase_N"/>
</dbReference>
<dbReference type="PIRSF" id="PIRSF500176">
    <property type="entry name" value="L_ASNase"/>
    <property type="match status" value="1"/>
</dbReference>
<evidence type="ECO:0000256" key="3">
    <source>
        <dbReference type="ARBA" id="ARBA00022801"/>
    </source>
</evidence>
<comment type="similarity">
    <text evidence="1">Belongs to the asparaginase 1 family.</text>
</comment>
<evidence type="ECO:0000259" key="7">
    <source>
        <dbReference type="Pfam" id="PF00710"/>
    </source>
</evidence>
<feature type="domain" description="Asparaginase/glutaminase C-terminal" evidence="8">
    <location>
        <begin position="205"/>
        <end position="319"/>
    </location>
</feature>
<keyword evidence="3 9" id="KW-0378">Hydrolase</keyword>
<dbReference type="Gene3D" id="3.40.50.40">
    <property type="match status" value="1"/>
</dbReference>
<dbReference type="InterPro" id="IPR027475">
    <property type="entry name" value="Asparaginase/glutaminase_AS2"/>
</dbReference>
<dbReference type="InterPro" id="IPR027473">
    <property type="entry name" value="L-asparaginase_C"/>
</dbReference>
<dbReference type="PROSITE" id="PS00917">
    <property type="entry name" value="ASN_GLN_ASE_2"/>
    <property type="match status" value="1"/>
</dbReference>
<dbReference type="PRINTS" id="PR00139">
    <property type="entry name" value="ASNGLNASE"/>
</dbReference>
<evidence type="ECO:0000259" key="8">
    <source>
        <dbReference type="Pfam" id="PF17763"/>
    </source>
</evidence>
<sequence length="347" mass="39028">MKKLLLLTTGGTIASLEGEDGLAPELKADEMLSHLSERNQLCQIDSKPLMNIDSTNMQPENWAKIAKSIYEHYHDYDGFVITHGTDTMAYTSAALSYMLQNVGKPIVITGSQVPIAFQKTDAKRNISDAIRFACEEIGGVYVVFDGRVILGTRAIKLRTKSYDAFESINYPYVAFVNNEDIHYNTPVDTLKNKEIKLDISLCKDVLLIKLYPGIKPEFFDSLKNLCKGIVIESYGSGGIPFERRNIVEKLNNLAKCGMSIVITTQCLEEGEDMDIYEVGRKVDHEIIIRSRNMNTEAIVPKLMWALGKTQEPQKVKKIMETPIADDLHFKSYDGSEENGKRQECIPN</sequence>
<dbReference type="NCBIfam" id="TIGR00519">
    <property type="entry name" value="asnASE_I"/>
    <property type="match status" value="1"/>
</dbReference>
<dbReference type="SUPFAM" id="SSF53774">
    <property type="entry name" value="Glutaminase/Asparaginase"/>
    <property type="match status" value="1"/>
</dbReference>
<feature type="domain" description="L-asparaginase N-terminal" evidence="7">
    <location>
        <begin position="3"/>
        <end position="186"/>
    </location>
</feature>
<accession>A0ABS2NK66</accession>
<dbReference type="RefSeq" id="WP_205175952.1">
    <property type="nucleotide sequence ID" value="NZ_JAFBDZ010000009.1"/>
</dbReference>
<reference evidence="9 10" key="1">
    <citation type="submission" date="2021-01" db="EMBL/GenBank/DDBJ databases">
        <title>Genomic Encyclopedia of Type Strains, Phase IV (KMG-IV): sequencing the most valuable type-strain genomes for metagenomic binning, comparative biology and taxonomic classification.</title>
        <authorList>
            <person name="Goeker M."/>
        </authorList>
    </citation>
    <scope>NUCLEOTIDE SEQUENCE [LARGE SCALE GENOMIC DNA]</scope>
    <source>
        <strain evidence="9 10">DSM 24834</strain>
    </source>
</reference>
<dbReference type="PANTHER" id="PTHR11707:SF28">
    <property type="entry name" value="60 KDA LYSOPHOSPHOLIPASE"/>
    <property type="match status" value="1"/>
</dbReference>
<comment type="caution">
    <text evidence="9">The sequence shown here is derived from an EMBL/GenBank/DDBJ whole genome shotgun (WGS) entry which is preliminary data.</text>
</comment>
<feature type="active site" evidence="6">
    <location>
        <position position="85"/>
    </location>
</feature>
<dbReference type="Pfam" id="PF17763">
    <property type="entry name" value="Asparaginase_C"/>
    <property type="match status" value="1"/>
</dbReference>
<comment type="catalytic activity">
    <reaction evidence="4">
        <text>L-asparagine + H2O = L-aspartate + NH4(+)</text>
        <dbReference type="Rhea" id="RHEA:21016"/>
        <dbReference type="ChEBI" id="CHEBI:15377"/>
        <dbReference type="ChEBI" id="CHEBI:28938"/>
        <dbReference type="ChEBI" id="CHEBI:29991"/>
        <dbReference type="ChEBI" id="CHEBI:58048"/>
        <dbReference type="EC" id="3.5.1.1"/>
    </reaction>
</comment>
<evidence type="ECO:0000256" key="6">
    <source>
        <dbReference type="PROSITE-ProRule" id="PRU10100"/>
    </source>
</evidence>
<dbReference type="SMART" id="SM00870">
    <property type="entry name" value="Asparaginase"/>
    <property type="match status" value="1"/>
</dbReference>
<dbReference type="PANTHER" id="PTHR11707">
    <property type="entry name" value="L-ASPARAGINASE"/>
    <property type="match status" value="1"/>
</dbReference>
<dbReference type="Proteomes" id="UP001646157">
    <property type="component" value="Unassembled WGS sequence"/>
</dbReference>
<dbReference type="InterPro" id="IPR006034">
    <property type="entry name" value="Asparaginase/glutaminase-like"/>
</dbReference>
<dbReference type="Pfam" id="PF00710">
    <property type="entry name" value="Asparaginase"/>
    <property type="match status" value="1"/>
</dbReference>
<gene>
    <name evidence="9" type="ORF">JOC86_004846</name>
</gene>
<dbReference type="Gene3D" id="3.40.50.1170">
    <property type="entry name" value="L-asparaginase, N-terminal domain"/>
    <property type="match status" value="1"/>
</dbReference>
<protein>
    <recommendedName>
        <fullName evidence="2">asparaginase</fullName>
        <ecNumber evidence="2">3.5.1.1</ecNumber>
    </recommendedName>
</protein>
<organism evidence="9 10">
    <name type="scientific">Rossellomorea pakistanensis</name>
    <dbReference type="NCBI Taxonomy" id="992288"/>
    <lineage>
        <taxon>Bacteria</taxon>
        <taxon>Bacillati</taxon>
        <taxon>Bacillota</taxon>
        <taxon>Bacilli</taxon>
        <taxon>Bacillales</taxon>
        <taxon>Bacillaceae</taxon>
        <taxon>Rossellomorea</taxon>
    </lineage>
</organism>
<feature type="active site" evidence="5">
    <location>
        <position position="12"/>
    </location>
</feature>
<evidence type="ECO:0000313" key="9">
    <source>
        <dbReference type="EMBL" id="MBM7588249.1"/>
    </source>
</evidence>
<dbReference type="InterPro" id="IPR040919">
    <property type="entry name" value="Asparaginase_C"/>
</dbReference>